<evidence type="ECO:0000313" key="3">
    <source>
        <dbReference type="Proteomes" id="UP001498398"/>
    </source>
</evidence>
<dbReference type="EMBL" id="JBANRG010000003">
    <property type="protein sequence ID" value="KAK7468539.1"/>
    <property type="molecule type" value="Genomic_DNA"/>
</dbReference>
<dbReference type="Proteomes" id="UP001498398">
    <property type="component" value="Unassembled WGS sequence"/>
</dbReference>
<keyword evidence="3" id="KW-1185">Reference proteome</keyword>
<evidence type="ECO:0000313" key="2">
    <source>
        <dbReference type="EMBL" id="KAK7468539.1"/>
    </source>
</evidence>
<comment type="caution">
    <text evidence="2">The sequence shown here is derived from an EMBL/GenBank/DDBJ whole genome shotgun (WGS) entry which is preliminary data.</text>
</comment>
<reference evidence="2 3" key="1">
    <citation type="submission" date="2024-01" db="EMBL/GenBank/DDBJ databases">
        <title>A draft genome for the cacao thread blight pathogen Marasmiellus scandens.</title>
        <authorList>
            <person name="Baruah I.K."/>
            <person name="Leung J."/>
            <person name="Bukari Y."/>
            <person name="Amoako-Attah I."/>
            <person name="Meinhardt L.W."/>
            <person name="Bailey B.A."/>
            <person name="Cohen S.P."/>
        </authorList>
    </citation>
    <scope>NUCLEOTIDE SEQUENCE [LARGE SCALE GENOMIC DNA]</scope>
    <source>
        <strain evidence="2 3">GH-19</strain>
    </source>
</reference>
<proteinExistence type="predicted"/>
<feature type="compositionally biased region" description="Acidic residues" evidence="1">
    <location>
        <begin position="159"/>
        <end position="168"/>
    </location>
</feature>
<accession>A0ABR1JW00</accession>
<gene>
    <name evidence="2" type="ORF">VKT23_003044</name>
</gene>
<feature type="compositionally biased region" description="Basic residues" evidence="1">
    <location>
        <begin position="141"/>
        <end position="154"/>
    </location>
</feature>
<feature type="compositionally biased region" description="Basic and acidic residues" evidence="1">
    <location>
        <begin position="201"/>
        <end position="210"/>
    </location>
</feature>
<name>A0ABR1JW00_9AGAR</name>
<feature type="region of interest" description="Disordered" evidence="1">
    <location>
        <begin position="103"/>
        <end position="210"/>
    </location>
</feature>
<organism evidence="2 3">
    <name type="scientific">Marasmiellus scandens</name>
    <dbReference type="NCBI Taxonomy" id="2682957"/>
    <lineage>
        <taxon>Eukaryota</taxon>
        <taxon>Fungi</taxon>
        <taxon>Dikarya</taxon>
        <taxon>Basidiomycota</taxon>
        <taxon>Agaricomycotina</taxon>
        <taxon>Agaricomycetes</taxon>
        <taxon>Agaricomycetidae</taxon>
        <taxon>Agaricales</taxon>
        <taxon>Marasmiineae</taxon>
        <taxon>Omphalotaceae</taxon>
        <taxon>Marasmiellus</taxon>
    </lineage>
</organism>
<protein>
    <submittedName>
        <fullName evidence="2">Uncharacterized protein</fullName>
    </submittedName>
</protein>
<evidence type="ECO:0000256" key="1">
    <source>
        <dbReference type="SAM" id="MobiDB-lite"/>
    </source>
</evidence>
<sequence>MMLLHIQRGEFGMDLAMKYMERLVHAGFILWDAAEPKFSQLVTEIQQLMCVFNLNLPRHLVLTKSPLRMFQKMTQQTRIITHRNKPPSLQKVFDAAGRECISDTERGEGLKQKRKHKEASASSKPAVPVKPPALAKTSKQPAKKSKANTKKKSRATQSDPEDIDSGDESDGRSALRGVETQEEAEKSKGARTGPQNTSMQHFRDPIAVKDNNKQRWQFNCKYCNA</sequence>